<accession>A0A0F9IN14</accession>
<organism evidence="1">
    <name type="scientific">marine sediment metagenome</name>
    <dbReference type="NCBI Taxonomy" id="412755"/>
    <lineage>
        <taxon>unclassified sequences</taxon>
        <taxon>metagenomes</taxon>
        <taxon>ecological metagenomes</taxon>
    </lineage>
</organism>
<gene>
    <name evidence="1" type="ORF">LCGC14_1857180</name>
</gene>
<protein>
    <submittedName>
        <fullName evidence="1">Uncharacterized protein</fullName>
    </submittedName>
</protein>
<comment type="caution">
    <text evidence="1">The sequence shown here is derived from an EMBL/GenBank/DDBJ whole genome shotgun (WGS) entry which is preliminary data.</text>
</comment>
<dbReference type="EMBL" id="LAZR01018740">
    <property type="protein sequence ID" value="KKL95185.1"/>
    <property type="molecule type" value="Genomic_DNA"/>
</dbReference>
<dbReference type="AlphaFoldDB" id="A0A0F9IN14"/>
<proteinExistence type="predicted"/>
<reference evidence="1" key="1">
    <citation type="journal article" date="2015" name="Nature">
        <title>Complex archaea that bridge the gap between prokaryotes and eukaryotes.</title>
        <authorList>
            <person name="Spang A."/>
            <person name="Saw J.H."/>
            <person name="Jorgensen S.L."/>
            <person name="Zaremba-Niedzwiedzka K."/>
            <person name="Martijn J."/>
            <person name="Lind A.E."/>
            <person name="van Eijk R."/>
            <person name="Schleper C."/>
            <person name="Guy L."/>
            <person name="Ettema T.J."/>
        </authorList>
    </citation>
    <scope>NUCLEOTIDE SEQUENCE</scope>
</reference>
<sequence length="325" mass="37946">MKERYVIKNFRDTTLAIIDSVNDIITDYQAQGYLLTLRQLYYQFIARDWFPEDRRWSWTGSRWAKDPNGTKNAQPNYDWLGGIINEGRMAGLIDWEVIEDRGRERKRNSHWDNPKGVIESARSSYGIDMWSNQPERVEVWIEKEALVGVIEPVCRKLDVPFFACRGYVSQSEMWRAGVEFRKPLPKYFGTATGPHIIILHLGDHDPSGIDMTRDNYDRLRMFSGDNVTVERIALNMDQIRKYNPPPSPAKTTDSRGTDYIAKFGIDSWELDALEPKVLTSLIEQNVAKHRDDTLYMEQEVQLERDLMQLDSIIYHLNKDEEDESD</sequence>
<name>A0A0F9IN14_9ZZZZ</name>
<evidence type="ECO:0000313" key="1">
    <source>
        <dbReference type="EMBL" id="KKL95185.1"/>
    </source>
</evidence>